<protein>
    <submittedName>
        <fullName evidence="2">Nuclear transport factor 2 family protein</fullName>
    </submittedName>
</protein>
<dbReference type="InterPro" id="IPR037401">
    <property type="entry name" value="SnoaL-like"/>
</dbReference>
<reference evidence="2" key="1">
    <citation type="submission" date="2020-01" db="EMBL/GenBank/DDBJ databases">
        <authorList>
            <person name="Rat A."/>
        </authorList>
    </citation>
    <scope>NUCLEOTIDE SEQUENCE</scope>
    <source>
        <strain evidence="2">LMG 28251</strain>
    </source>
</reference>
<dbReference type="AlphaFoldDB" id="A0AAF1JVP9"/>
<dbReference type="EMBL" id="JAAEDH010000004">
    <property type="protein sequence ID" value="MBR0654544.1"/>
    <property type="molecule type" value="Genomic_DNA"/>
</dbReference>
<keyword evidence="3" id="KW-1185">Reference proteome</keyword>
<dbReference type="Gene3D" id="3.10.450.50">
    <property type="match status" value="1"/>
</dbReference>
<comment type="caution">
    <text evidence="2">The sequence shown here is derived from an EMBL/GenBank/DDBJ whole genome shotgun (WGS) entry which is preliminary data.</text>
</comment>
<sequence length="131" mass="14950">MSAVSHEALLHAFAEAYNRHDIEALLSMVTEDCVFEAASGPQPWGTRHVGLAELRDALPWAWRRWPDARWEEATHMVHLDRGVSEWTFRGTEPDGEVIEVRGVDVFTFRDGRIARKDTFRKEVVVSSFRGG</sequence>
<dbReference type="InterPro" id="IPR032710">
    <property type="entry name" value="NTF2-like_dom_sf"/>
</dbReference>
<evidence type="ECO:0000313" key="2">
    <source>
        <dbReference type="EMBL" id="MBR0654544.1"/>
    </source>
</evidence>
<evidence type="ECO:0000259" key="1">
    <source>
        <dbReference type="Pfam" id="PF12680"/>
    </source>
</evidence>
<proteinExistence type="predicted"/>
<gene>
    <name evidence="2" type="ORF">GXW79_05570</name>
</gene>
<evidence type="ECO:0000313" key="3">
    <source>
        <dbReference type="Proteomes" id="UP001196068"/>
    </source>
</evidence>
<feature type="domain" description="SnoaL-like" evidence="1">
    <location>
        <begin position="11"/>
        <end position="115"/>
    </location>
</feature>
<dbReference type="Pfam" id="PF12680">
    <property type="entry name" value="SnoaL_2"/>
    <property type="match status" value="1"/>
</dbReference>
<accession>A0AAF1JVP9</accession>
<dbReference type="SUPFAM" id="SSF54427">
    <property type="entry name" value="NTF2-like"/>
    <property type="match status" value="1"/>
</dbReference>
<dbReference type="RefSeq" id="WP_211873360.1">
    <property type="nucleotide sequence ID" value="NZ_JAAEDH010000004.1"/>
</dbReference>
<reference evidence="2" key="2">
    <citation type="journal article" date="2021" name="Syst. Appl. Microbiol.">
        <title>Roseomonas hellenica sp. nov., isolated from roots of wild-growing Alkanna tinctoria.</title>
        <authorList>
            <person name="Rat A."/>
            <person name="Naranjo H.D."/>
            <person name="Lebbe L."/>
            <person name="Cnockaert M."/>
            <person name="Krigas N."/>
            <person name="Grigoriadou K."/>
            <person name="Maloupa E."/>
            <person name="Willems A."/>
        </authorList>
    </citation>
    <scope>NUCLEOTIDE SEQUENCE</scope>
    <source>
        <strain evidence="2">LMG 28251</strain>
    </source>
</reference>
<dbReference type="Proteomes" id="UP001196068">
    <property type="component" value="Unassembled WGS sequence"/>
</dbReference>
<name>A0AAF1JVP9_9PROT</name>
<organism evidence="2 3">
    <name type="scientific">Plastoroseomonas arctica</name>
    <dbReference type="NCBI Taxonomy" id="1509237"/>
    <lineage>
        <taxon>Bacteria</taxon>
        <taxon>Pseudomonadati</taxon>
        <taxon>Pseudomonadota</taxon>
        <taxon>Alphaproteobacteria</taxon>
        <taxon>Acetobacterales</taxon>
        <taxon>Acetobacteraceae</taxon>
        <taxon>Plastoroseomonas</taxon>
    </lineage>
</organism>